<dbReference type="Proteomes" id="UP000060487">
    <property type="component" value="Unassembled WGS sequence"/>
</dbReference>
<dbReference type="InterPro" id="IPR011006">
    <property type="entry name" value="CheY-like_superfamily"/>
</dbReference>
<organism evidence="4 5">
    <name type="scientific">Candidatus Magnetominusculus xianensis</name>
    <dbReference type="NCBI Taxonomy" id="1748249"/>
    <lineage>
        <taxon>Bacteria</taxon>
        <taxon>Pseudomonadati</taxon>
        <taxon>Nitrospirota</taxon>
        <taxon>Nitrospiria</taxon>
        <taxon>Nitrospirales</taxon>
        <taxon>Nitrospiraceae</taxon>
        <taxon>Candidatus Magnetominusculus</taxon>
    </lineage>
</organism>
<dbReference type="CDD" id="cd01949">
    <property type="entry name" value="GGDEF"/>
    <property type="match status" value="1"/>
</dbReference>
<sequence>MPKNKIMIVEDEGLTAAYIQDILESVGYVVVAHEFSGEDAIESAMTTEPDLILMDIRLQGRMDGIEAAGEIQKRMSVPIVYLTAHSDKAILDRARITQPYGYVLKPFNSKELHSNIEMALYKHRTEKDLHVSAFYDTLTGLPNRSLFFDRFEQALKQAKRSQQSMALMMIDINAFASINETMGHEVGDQLLVDVASRLRDCIRESDTVARLGDDEFIIMLTGIKDPNDACDVATKIILSVGKPFYINSTNCSLGVSIGISIYPADGDSLKTLLKEADTAMYRAKECGKNRYRFFNETCEMINKDIGFLLDKLVSFVIARKGVWDQDGWVDLLIDIKRRGVPFSTDITRYVGALLESLKKLYVSALPVDANVDKIIPILSHEILDFILEHDGVWKQGDWEALLANVQTHGLEMSDDLYNVLRDSLESLNALYVLLCKKCSYNSRD</sequence>
<evidence type="ECO:0000313" key="5">
    <source>
        <dbReference type="Proteomes" id="UP000060487"/>
    </source>
</evidence>
<dbReference type="InterPro" id="IPR001789">
    <property type="entry name" value="Sig_transdc_resp-reg_receiver"/>
</dbReference>
<dbReference type="SUPFAM" id="SSF52172">
    <property type="entry name" value="CheY-like"/>
    <property type="match status" value="1"/>
</dbReference>
<evidence type="ECO:0000256" key="1">
    <source>
        <dbReference type="PROSITE-ProRule" id="PRU00169"/>
    </source>
</evidence>
<feature type="domain" description="Response regulatory" evidence="2">
    <location>
        <begin position="5"/>
        <end position="120"/>
    </location>
</feature>
<dbReference type="Pfam" id="PF00990">
    <property type="entry name" value="GGDEF"/>
    <property type="match status" value="1"/>
</dbReference>
<dbReference type="PANTHER" id="PTHR46663:SF3">
    <property type="entry name" value="SLL0267 PROTEIN"/>
    <property type="match status" value="1"/>
</dbReference>
<dbReference type="SMART" id="SM00267">
    <property type="entry name" value="GGDEF"/>
    <property type="match status" value="1"/>
</dbReference>
<dbReference type="NCBIfam" id="TIGR00254">
    <property type="entry name" value="GGDEF"/>
    <property type="match status" value="1"/>
</dbReference>
<dbReference type="InterPro" id="IPR043128">
    <property type="entry name" value="Rev_trsase/Diguanyl_cyclase"/>
</dbReference>
<keyword evidence="1" id="KW-0597">Phosphoprotein</keyword>
<proteinExistence type="predicted"/>
<dbReference type="Pfam" id="PF00072">
    <property type="entry name" value="Response_reg"/>
    <property type="match status" value="1"/>
</dbReference>
<name>A0ABR5SHS1_9BACT</name>
<dbReference type="Gene3D" id="3.30.70.270">
    <property type="match status" value="1"/>
</dbReference>
<evidence type="ECO:0000259" key="2">
    <source>
        <dbReference type="PROSITE" id="PS50110"/>
    </source>
</evidence>
<feature type="domain" description="GGDEF" evidence="3">
    <location>
        <begin position="163"/>
        <end position="296"/>
    </location>
</feature>
<dbReference type="InterPro" id="IPR052163">
    <property type="entry name" value="DGC-Regulatory_Protein"/>
</dbReference>
<dbReference type="CDD" id="cd17534">
    <property type="entry name" value="REC_DC-like"/>
    <property type="match status" value="1"/>
</dbReference>
<dbReference type="EMBL" id="LNQR01000056">
    <property type="protein sequence ID" value="KWT86734.1"/>
    <property type="molecule type" value="Genomic_DNA"/>
</dbReference>
<keyword evidence="5" id="KW-1185">Reference proteome</keyword>
<evidence type="ECO:0000313" key="4">
    <source>
        <dbReference type="EMBL" id="KWT86734.1"/>
    </source>
</evidence>
<comment type="caution">
    <text evidence="4">The sequence shown here is derived from an EMBL/GenBank/DDBJ whole genome shotgun (WGS) entry which is preliminary data.</text>
</comment>
<dbReference type="Gene3D" id="3.40.50.2300">
    <property type="match status" value="1"/>
</dbReference>
<reference evidence="4 5" key="1">
    <citation type="submission" date="2015-11" db="EMBL/GenBank/DDBJ databases">
        <authorList>
            <person name="Lin W."/>
        </authorList>
    </citation>
    <scope>NUCLEOTIDE SEQUENCE [LARGE SCALE GENOMIC DNA]</scope>
    <source>
        <strain evidence="4 5">HCH-1</strain>
    </source>
</reference>
<dbReference type="RefSeq" id="WP_085052081.1">
    <property type="nucleotide sequence ID" value="NZ_LNQR01000056.1"/>
</dbReference>
<dbReference type="InterPro" id="IPR000160">
    <property type="entry name" value="GGDEF_dom"/>
</dbReference>
<feature type="modified residue" description="4-aspartylphosphate" evidence="1">
    <location>
        <position position="55"/>
    </location>
</feature>
<dbReference type="SUPFAM" id="SSF55073">
    <property type="entry name" value="Nucleotide cyclase"/>
    <property type="match status" value="1"/>
</dbReference>
<protein>
    <submittedName>
        <fullName evidence="4">Diguanylate cyclase</fullName>
    </submittedName>
</protein>
<dbReference type="PROSITE" id="PS50110">
    <property type="entry name" value="RESPONSE_REGULATORY"/>
    <property type="match status" value="1"/>
</dbReference>
<dbReference type="PROSITE" id="PS50887">
    <property type="entry name" value="GGDEF"/>
    <property type="match status" value="1"/>
</dbReference>
<dbReference type="SMART" id="SM00448">
    <property type="entry name" value="REC"/>
    <property type="match status" value="1"/>
</dbReference>
<gene>
    <name evidence="4" type="ORF">ASN18_1457</name>
</gene>
<accession>A0ABR5SHS1</accession>
<dbReference type="PANTHER" id="PTHR46663">
    <property type="entry name" value="DIGUANYLATE CYCLASE DGCT-RELATED"/>
    <property type="match status" value="1"/>
</dbReference>
<evidence type="ECO:0000259" key="3">
    <source>
        <dbReference type="PROSITE" id="PS50887"/>
    </source>
</evidence>
<dbReference type="InterPro" id="IPR029787">
    <property type="entry name" value="Nucleotide_cyclase"/>
</dbReference>